<evidence type="ECO:0000256" key="1">
    <source>
        <dbReference type="SAM" id="Coils"/>
    </source>
</evidence>
<keyword evidence="4" id="KW-1185">Reference proteome</keyword>
<name>A0AA38GSA8_TAXCH</name>
<comment type="caution">
    <text evidence="3">The sequence shown here is derived from an EMBL/GenBank/DDBJ whole genome shotgun (WGS) entry which is preliminary data.</text>
</comment>
<keyword evidence="1" id="KW-0175">Coiled coil</keyword>
<reference evidence="3 4" key="1">
    <citation type="journal article" date="2021" name="Nat. Plants">
        <title>The Taxus genome provides insights into paclitaxel biosynthesis.</title>
        <authorList>
            <person name="Xiong X."/>
            <person name="Gou J."/>
            <person name="Liao Q."/>
            <person name="Li Y."/>
            <person name="Zhou Q."/>
            <person name="Bi G."/>
            <person name="Li C."/>
            <person name="Du R."/>
            <person name="Wang X."/>
            <person name="Sun T."/>
            <person name="Guo L."/>
            <person name="Liang H."/>
            <person name="Lu P."/>
            <person name="Wu Y."/>
            <person name="Zhang Z."/>
            <person name="Ro D.K."/>
            <person name="Shang Y."/>
            <person name="Huang S."/>
            <person name="Yan J."/>
        </authorList>
    </citation>
    <scope>NUCLEOTIDE SEQUENCE [LARGE SCALE GENOMIC DNA]</scope>
    <source>
        <strain evidence="3">Ta-2019</strain>
    </source>
</reference>
<protein>
    <recommendedName>
        <fullName evidence="5">Gag-pol polyprotein</fullName>
    </recommendedName>
</protein>
<feature type="non-terminal residue" evidence="3">
    <location>
        <position position="484"/>
    </location>
</feature>
<feature type="coiled-coil region" evidence="1">
    <location>
        <begin position="361"/>
        <end position="395"/>
    </location>
</feature>
<proteinExistence type="predicted"/>
<evidence type="ECO:0000313" key="3">
    <source>
        <dbReference type="EMBL" id="KAH9327716.1"/>
    </source>
</evidence>
<evidence type="ECO:0000256" key="2">
    <source>
        <dbReference type="SAM" id="MobiDB-lite"/>
    </source>
</evidence>
<feature type="region of interest" description="Disordered" evidence="2">
    <location>
        <begin position="230"/>
        <end position="259"/>
    </location>
</feature>
<accession>A0AA38GSA8</accession>
<dbReference type="Proteomes" id="UP000824469">
    <property type="component" value="Unassembled WGS sequence"/>
</dbReference>
<organism evidence="3 4">
    <name type="scientific">Taxus chinensis</name>
    <name type="common">Chinese yew</name>
    <name type="synonym">Taxus wallichiana var. chinensis</name>
    <dbReference type="NCBI Taxonomy" id="29808"/>
    <lineage>
        <taxon>Eukaryota</taxon>
        <taxon>Viridiplantae</taxon>
        <taxon>Streptophyta</taxon>
        <taxon>Embryophyta</taxon>
        <taxon>Tracheophyta</taxon>
        <taxon>Spermatophyta</taxon>
        <taxon>Pinopsida</taxon>
        <taxon>Pinidae</taxon>
        <taxon>Conifers II</taxon>
        <taxon>Cupressales</taxon>
        <taxon>Taxaceae</taxon>
        <taxon>Taxus</taxon>
    </lineage>
</organism>
<dbReference type="EMBL" id="JAHRHJ020000002">
    <property type="protein sequence ID" value="KAH9327716.1"/>
    <property type="molecule type" value="Genomic_DNA"/>
</dbReference>
<feature type="compositionally biased region" description="Acidic residues" evidence="2">
    <location>
        <begin position="250"/>
        <end position="259"/>
    </location>
</feature>
<evidence type="ECO:0008006" key="5">
    <source>
        <dbReference type="Google" id="ProtNLM"/>
    </source>
</evidence>
<feature type="compositionally biased region" description="Basic and acidic residues" evidence="2">
    <location>
        <begin position="230"/>
        <end position="249"/>
    </location>
</feature>
<sequence length="484" mass="54946">VKDLQNDITTLTGKQKESKELIDGLLQSRDNLTNDLKTSNYELKCDIVAKDCELAVLKEKLCRNSVLFEAVERETVCVKLAVDETHQLLSSKEDEGNVFPLGGRSGTWKHEEQDDEVNVGDSPSKPHEIIGVEHIVGVERFGVCKDYALQNCQGDMKEEENIAAYLLRVDETANMIKGLGEEMEDLVIVQKVLRSLLSRFDVKVSAIEELKDLDLHGILTAYEMRTELDKPRKRESAFKASKGKEKKVESDDESDEEEETLLVKNLKRGSGKYKAKCPHEKSESDDEEPVKAKKGKPFYKKNFKQRKFEKKNWNQNKKSLCTKEDDSSEEDCSEGDIEELLFMTLEDGKVEAEDAVDEEGEVNLEEELICALGEIKRLKKKTVKQKVQFQEYEEAKQNLHADKEHENTIVDLKTQLIQTGSGSSWKQLDLEAAGSGNKLELTGSGNNKLQLETTGFCFRLVFSFILEAFAALLQYMHQCNVCRR</sequence>
<dbReference type="AlphaFoldDB" id="A0AA38GSA8"/>
<gene>
    <name evidence="3" type="ORF">KI387_007894</name>
</gene>
<feature type="region of interest" description="Disordered" evidence="2">
    <location>
        <begin position="272"/>
        <end position="295"/>
    </location>
</feature>
<dbReference type="Pfam" id="PF14223">
    <property type="entry name" value="Retrotran_gag_2"/>
    <property type="match status" value="1"/>
</dbReference>
<evidence type="ECO:0000313" key="4">
    <source>
        <dbReference type="Proteomes" id="UP000824469"/>
    </source>
</evidence>